<dbReference type="KEGG" id="mez:Mtc_1133"/>
<reference evidence="1 2" key="1">
    <citation type="journal article" date="2012" name="J. Bacteriol.">
        <title>Complete genome sequence of a thermophilic methanogen, Methanocella conradii HZ254, isolated from Chinese rice field soil.</title>
        <authorList>
            <person name="Lu Z."/>
            <person name="Lu Y."/>
        </authorList>
    </citation>
    <scope>NUCLEOTIDE SEQUENCE [LARGE SCALE GENOMIC DNA]</scope>
    <source>
        <strain evidence="2">DSM 24694 / JCM 17849 / CGMCC 1.5162 / HZ254</strain>
    </source>
</reference>
<sequence length="110" mass="12340">MIRVFGPKVYYALHDSKLRGDVLIFFKNNPFYITINIISKSMHIDYSNIRGVVCGDGGNYSKDRGLARLGLLASKKIGRETAYIISQKGLKAAELLEKERESTCPTRKNG</sequence>
<evidence type="ECO:0000313" key="1">
    <source>
        <dbReference type="EMBL" id="AFC99889.1"/>
    </source>
</evidence>
<accession>H8I7Q4</accession>
<keyword evidence="2" id="KW-1185">Reference proteome</keyword>
<dbReference type="eggNOG" id="arCOG03422">
    <property type="taxonomic scope" value="Archaea"/>
</dbReference>
<dbReference type="Pfam" id="PF07381">
    <property type="entry name" value="EarA"/>
    <property type="match status" value="1"/>
</dbReference>
<dbReference type="Proteomes" id="UP000005233">
    <property type="component" value="Chromosome"/>
</dbReference>
<name>H8I7Q4_METCZ</name>
<dbReference type="AlphaFoldDB" id="H8I7Q4"/>
<evidence type="ECO:0000313" key="2">
    <source>
        <dbReference type="Proteomes" id="UP000005233"/>
    </source>
</evidence>
<dbReference type="InterPro" id="IPR010863">
    <property type="entry name" value="EarA-like"/>
</dbReference>
<gene>
    <name evidence="1" type="ordered locus">Mtc_1133</name>
</gene>
<proteinExistence type="predicted"/>
<dbReference type="HOGENOM" id="CLU_153625_0_0_2"/>
<dbReference type="EMBL" id="CP003243">
    <property type="protein sequence ID" value="AFC99889.1"/>
    <property type="molecule type" value="Genomic_DNA"/>
</dbReference>
<protein>
    <submittedName>
        <fullName evidence="1">Uncharacterized protein conserved in archaea</fullName>
    </submittedName>
</protein>
<organism evidence="1 2">
    <name type="scientific">Methanocella conradii (strain DSM 24694 / JCM 17849 / CGMCC 1.5162 / HZ254)</name>
    <dbReference type="NCBI Taxonomy" id="1041930"/>
    <lineage>
        <taxon>Archaea</taxon>
        <taxon>Methanobacteriati</taxon>
        <taxon>Methanobacteriota</taxon>
        <taxon>Stenosarchaea group</taxon>
        <taxon>Methanomicrobia</taxon>
        <taxon>Methanocellales</taxon>
        <taxon>Methanocellaceae</taxon>
        <taxon>Methanocella</taxon>
    </lineage>
</organism>